<gene>
    <name evidence="2" type="ORF">DFW101_3554</name>
</gene>
<dbReference type="CDD" id="cd06529">
    <property type="entry name" value="S24_LexA-like"/>
    <property type="match status" value="1"/>
</dbReference>
<dbReference type="AlphaFoldDB" id="G7QCA4"/>
<dbReference type="InterPro" id="IPR039418">
    <property type="entry name" value="LexA-like"/>
</dbReference>
<keyword evidence="3" id="KW-1185">Reference proteome</keyword>
<dbReference type="InterPro" id="IPR010982">
    <property type="entry name" value="Lambda_DNA-bd_dom_sf"/>
</dbReference>
<evidence type="ECO:0000313" key="3">
    <source>
        <dbReference type="Proteomes" id="UP000004662"/>
    </source>
</evidence>
<dbReference type="Proteomes" id="UP000004662">
    <property type="component" value="Chromosome"/>
</dbReference>
<protein>
    <submittedName>
        <fullName evidence="2">Peptidase S24/S26A/S26B, conserved region</fullName>
    </submittedName>
</protein>
<dbReference type="Pfam" id="PF01381">
    <property type="entry name" value="HTH_3"/>
    <property type="match status" value="1"/>
</dbReference>
<organism evidence="2 3">
    <name type="scientific">Solidesulfovibrio carbinoliphilus subsp. oakridgensis</name>
    <dbReference type="NCBI Taxonomy" id="694327"/>
    <lineage>
        <taxon>Bacteria</taxon>
        <taxon>Pseudomonadati</taxon>
        <taxon>Thermodesulfobacteriota</taxon>
        <taxon>Desulfovibrionia</taxon>
        <taxon>Desulfovibrionales</taxon>
        <taxon>Desulfovibrionaceae</taxon>
        <taxon>Solidesulfovibrio</taxon>
    </lineage>
</organism>
<dbReference type="InterPro" id="IPR001387">
    <property type="entry name" value="Cro/C1-type_HTH"/>
</dbReference>
<accession>G7QCA4</accession>
<evidence type="ECO:0000259" key="1">
    <source>
        <dbReference type="PROSITE" id="PS50943"/>
    </source>
</evidence>
<dbReference type="PROSITE" id="PS50943">
    <property type="entry name" value="HTH_CROC1"/>
    <property type="match status" value="1"/>
</dbReference>
<dbReference type="SUPFAM" id="SSF47413">
    <property type="entry name" value="lambda repressor-like DNA-binding domains"/>
    <property type="match status" value="1"/>
</dbReference>
<evidence type="ECO:0000313" key="2">
    <source>
        <dbReference type="EMBL" id="EHJ49550.1"/>
    </source>
</evidence>
<dbReference type="STRING" id="694327.DFW101_3554"/>
<reference evidence="3" key="1">
    <citation type="journal article" date="2015" name="Genome Announc.">
        <title>High-Quality Draft Genome Sequence of Desulfovibrio carbinoliphilus FW-101-2B, an Organic Acid-Oxidizing Sulfate-Reducing Bacterium Isolated from Uranium(VI)-Contaminated Groundwater.</title>
        <authorList>
            <person name="Ramsay B.D."/>
            <person name="Hwang C."/>
            <person name="Woo H.L."/>
            <person name="Carroll S.L."/>
            <person name="Lucas S."/>
            <person name="Han J."/>
            <person name="Lapidus A.L."/>
            <person name="Cheng J.F."/>
            <person name="Goodwin L.A."/>
            <person name="Pitluck S."/>
            <person name="Peters L."/>
            <person name="Chertkov O."/>
            <person name="Held B."/>
            <person name="Detter J.C."/>
            <person name="Han C.S."/>
            <person name="Tapia R."/>
            <person name="Land M.L."/>
            <person name="Hauser L.J."/>
            <person name="Kyrpides N.C."/>
            <person name="Ivanova N.N."/>
            <person name="Mikhailova N."/>
            <person name="Pagani I."/>
            <person name="Woyke T."/>
            <person name="Arkin A.P."/>
            <person name="Dehal P."/>
            <person name="Chivian D."/>
            <person name="Criddle C.S."/>
            <person name="Wu W."/>
            <person name="Chakraborty R."/>
            <person name="Hazen T.C."/>
            <person name="Fields M.W."/>
        </authorList>
    </citation>
    <scope>NUCLEOTIDE SEQUENCE [LARGE SCALE GENOMIC DNA]</scope>
    <source>
        <strain evidence="3">FW-101-2B</strain>
    </source>
</reference>
<name>G7QCA4_9BACT</name>
<dbReference type="CDD" id="cd00093">
    <property type="entry name" value="HTH_XRE"/>
    <property type="match status" value="1"/>
</dbReference>
<dbReference type="SUPFAM" id="SSF51306">
    <property type="entry name" value="LexA/Signal peptidase"/>
    <property type="match status" value="1"/>
</dbReference>
<sequence length="241" mass="26307">MPFLDEIQALLDRYRGNQSELVRLTGVPQSTLNRLFKGTGSPKADILAKILDAVGAKLVLPGERPETTRDVCWVDAKIVSAGDGQPLPPSENYFAVPLVGEAGAGPGVMSDDVIKSWVLVYRHQHAVRLKSNLLAVEIGQGSTSMEPLLHPGDIVLCDRDDFKPTKPGGIFLVREPGQHGGAKIKRVSIKPVDHDLLITFYSQDTVNSPPETFSLRGDYNDNITEAIIGRCVWAWQDITGK</sequence>
<dbReference type="eggNOG" id="COG2932">
    <property type="taxonomic scope" value="Bacteria"/>
</dbReference>
<dbReference type="InterPro" id="IPR036286">
    <property type="entry name" value="LexA/Signal_pep-like_sf"/>
</dbReference>
<dbReference type="Gene3D" id="2.10.109.10">
    <property type="entry name" value="Umud Fragment, subunit A"/>
    <property type="match status" value="1"/>
</dbReference>
<dbReference type="EMBL" id="CM001368">
    <property type="protein sequence ID" value="EHJ49550.1"/>
    <property type="molecule type" value="Genomic_DNA"/>
</dbReference>
<dbReference type="Gene3D" id="1.10.260.40">
    <property type="entry name" value="lambda repressor-like DNA-binding domains"/>
    <property type="match status" value="1"/>
</dbReference>
<feature type="domain" description="HTH cro/C1-type" evidence="1">
    <location>
        <begin position="7"/>
        <end position="53"/>
    </location>
</feature>
<dbReference type="OrthoDB" id="5460881at2"/>
<dbReference type="HOGENOM" id="CLU_066192_1_5_7"/>
<dbReference type="GO" id="GO:0003677">
    <property type="term" value="F:DNA binding"/>
    <property type="evidence" value="ECO:0007669"/>
    <property type="project" value="InterPro"/>
</dbReference>
<dbReference type="SMART" id="SM00530">
    <property type="entry name" value="HTH_XRE"/>
    <property type="match status" value="1"/>
</dbReference>
<proteinExistence type="predicted"/>
<dbReference type="RefSeq" id="WP_009182874.1">
    <property type="nucleotide sequence ID" value="NZ_CM001368.1"/>
</dbReference>